<keyword evidence="2" id="KW-1185">Reference proteome</keyword>
<dbReference type="Proteomes" id="UP001595979">
    <property type="component" value="Unassembled WGS sequence"/>
</dbReference>
<evidence type="ECO:0008006" key="3">
    <source>
        <dbReference type="Google" id="ProtNLM"/>
    </source>
</evidence>
<evidence type="ECO:0000313" key="1">
    <source>
        <dbReference type="EMBL" id="MFC5846731.1"/>
    </source>
</evidence>
<gene>
    <name evidence="1" type="ORF">ACFPQ6_00275</name>
</gene>
<dbReference type="RefSeq" id="WP_380045034.1">
    <property type="nucleotide sequence ID" value="NZ_JBHSOH010000001.1"/>
</dbReference>
<dbReference type="EMBL" id="JBHSOH010000001">
    <property type="protein sequence ID" value="MFC5846731.1"/>
    <property type="molecule type" value="Genomic_DNA"/>
</dbReference>
<protein>
    <recommendedName>
        <fullName evidence="3">Major capsid protein E</fullName>
    </recommendedName>
</protein>
<accession>A0ABW1DGE0</accession>
<sequence>MNTQILTAALAAFTPEEVQKYISTRQVQLGKFFLARFLPPTISTEADIRDGNIRILAGIGGVTAPDSPYAKVAGAKVQTMEGSTIKLTAETTVTERDQKIMSSKAVNALLRGDQQGAVGAVQQYLSRLFEDGLMLSLDHAQEQFRGIALATGEIKGNYGGVYVDADFGVEAKFRPATRTAGSAYGAASSKFWDDVQLARDTLLGGEPQFITDPRTATVIINNPVNGILLVGRTVVNDWLTVYTLTQGVRLADGSYDTSRRTVDVRKEVTLWVYGGYAEAVDGTRVQFWPEGSMTALLPGSERVDVVDGQVVEGALGVTHVGPTWELGGQSGRYGKIFRPEGAEYEVQLKAAENVLPHLRATRRAMFFKTALPAS</sequence>
<comment type="caution">
    <text evidence="1">The sequence shown here is derived from an EMBL/GenBank/DDBJ whole genome shotgun (WGS) entry which is preliminary data.</text>
</comment>
<proteinExistence type="predicted"/>
<name>A0ABW1DGE0_9DEIO</name>
<evidence type="ECO:0000313" key="2">
    <source>
        <dbReference type="Proteomes" id="UP001595979"/>
    </source>
</evidence>
<organism evidence="1 2">
    <name type="scientific">Deinococcus petrolearius</name>
    <dbReference type="NCBI Taxonomy" id="1751295"/>
    <lineage>
        <taxon>Bacteria</taxon>
        <taxon>Thermotogati</taxon>
        <taxon>Deinococcota</taxon>
        <taxon>Deinococci</taxon>
        <taxon>Deinococcales</taxon>
        <taxon>Deinococcaceae</taxon>
        <taxon>Deinococcus</taxon>
    </lineage>
</organism>
<reference evidence="2" key="1">
    <citation type="journal article" date="2019" name="Int. J. Syst. Evol. Microbiol.">
        <title>The Global Catalogue of Microorganisms (GCM) 10K type strain sequencing project: providing services to taxonomists for standard genome sequencing and annotation.</title>
        <authorList>
            <consortium name="The Broad Institute Genomics Platform"/>
            <consortium name="The Broad Institute Genome Sequencing Center for Infectious Disease"/>
            <person name="Wu L."/>
            <person name="Ma J."/>
        </authorList>
    </citation>
    <scope>NUCLEOTIDE SEQUENCE [LARGE SCALE GENOMIC DNA]</scope>
    <source>
        <strain evidence="2">CGMCC 1.15053</strain>
    </source>
</reference>